<feature type="compositionally biased region" description="Basic and acidic residues" evidence="1">
    <location>
        <begin position="199"/>
        <end position="209"/>
    </location>
</feature>
<sequence length="232" mass="26434">MGGIPERILLLIKHIFLACARCFRKIICIGRRRKMCDDSDPTSVVIVSGSGVYSAQQQPQPLISETNSNTSYIHPSLGNSFQTQEWSSWDSQEFEQSNVPFSEPSQIPQPPPSLDTNTNLEADEPEVDFFKDMEPTVKVKKVFLKKKTAATTASNRLAMDHDIEFKTSGELDVWEDDEGWNADDSDDLEIDETQVLREAQEQRRLERQTRSKQQRQSKNSARQQEKLALKVS</sequence>
<dbReference type="PANTHER" id="PTHR15208:SF2">
    <property type="entry name" value="RECEPTOR-BINDING CANCER ANTIGEN EXPRESSED ON SISO CELLS"/>
    <property type="match status" value="1"/>
</dbReference>
<dbReference type="InterPro" id="IPR017025">
    <property type="entry name" value="Cancer-assoc_antigen_RCAS1"/>
</dbReference>
<proteinExistence type="predicted"/>
<keyword evidence="4" id="KW-1185">Reference proteome</keyword>
<comment type="caution">
    <text evidence="3">The sequence shown here is derived from an EMBL/GenBank/DDBJ whole genome shotgun (WGS) entry which is preliminary data.</text>
</comment>
<gene>
    <name evidence="3" type="ORF">CVLEPA_LOCUS14929</name>
</gene>
<feature type="region of interest" description="Disordered" evidence="1">
    <location>
        <begin position="92"/>
        <end position="120"/>
    </location>
</feature>
<keyword evidence="2" id="KW-0732">Signal</keyword>
<feature type="compositionally biased region" description="Basic and acidic residues" evidence="1">
    <location>
        <begin position="223"/>
        <end position="232"/>
    </location>
</feature>
<protein>
    <submittedName>
        <fullName evidence="3">Uncharacterized protein</fullName>
    </submittedName>
</protein>
<evidence type="ECO:0000256" key="2">
    <source>
        <dbReference type="SAM" id="SignalP"/>
    </source>
</evidence>
<evidence type="ECO:0000256" key="1">
    <source>
        <dbReference type="SAM" id="MobiDB-lite"/>
    </source>
</evidence>
<feature type="chain" id="PRO_5045155556" evidence="2">
    <location>
        <begin position="21"/>
        <end position="232"/>
    </location>
</feature>
<dbReference type="EMBL" id="CAWYQH010000097">
    <property type="protein sequence ID" value="CAK8683918.1"/>
    <property type="molecule type" value="Genomic_DNA"/>
</dbReference>
<dbReference type="Proteomes" id="UP001642483">
    <property type="component" value="Unassembled WGS sequence"/>
</dbReference>
<evidence type="ECO:0000313" key="3">
    <source>
        <dbReference type="EMBL" id="CAK8683918.1"/>
    </source>
</evidence>
<dbReference type="PANTHER" id="PTHR15208">
    <property type="entry name" value="RECEPTOR-BINDING CANCER ANTIGEN EXPRESSED ON SISO CELLS CANCER ASSOCIATED SURFACE ANTIGEN RCAS1 ESTROGEN RECEPTOR-BINDING FRAGMENT- ASSOCIATED GENE 9 PROTEIN"/>
    <property type="match status" value="1"/>
</dbReference>
<organism evidence="3 4">
    <name type="scientific">Clavelina lepadiformis</name>
    <name type="common">Light-bulb sea squirt</name>
    <name type="synonym">Ascidia lepadiformis</name>
    <dbReference type="NCBI Taxonomy" id="159417"/>
    <lineage>
        <taxon>Eukaryota</taxon>
        <taxon>Metazoa</taxon>
        <taxon>Chordata</taxon>
        <taxon>Tunicata</taxon>
        <taxon>Ascidiacea</taxon>
        <taxon>Aplousobranchia</taxon>
        <taxon>Clavelinidae</taxon>
        <taxon>Clavelina</taxon>
    </lineage>
</organism>
<evidence type="ECO:0000313" key="4">
    <source>
        <dbReference type="Proteomes" id="UP001642483"/>
    </source>
</evidence>
<feature type="region of interest" description="Disordered" evidence="1">
    <location>
        <begin position="199"/>
        <end position="232"/>
    </location>
</feature>
<accession>A0ABP0FWD3</accession>
<name>A0ABP0FWD3_CLALP</name>
<reference evidence="3 4" key="1">
    <citation type="submission" date="2024-02" db="EMBL/GenBank/DDBJ databases">
        <authorList>
            <person name="Daric V."/>
            <person name="Darras S."/>
        </authorList>
    </citation>
    <scope>NUCLEOTIDE SEQUENCE [LARGE SCALE GENOMIC DNA]</scope>
</reference>
<dbReference type="PIRSF" id="PIRSF034247">
    <property type="entry name" value="RCAS1"/>
    <property type="match status" value="1"/>
</dbReference>
<feature type="signal peptide" evidence="2">
    <location>
        <begin position="1"/>
        <end position="20"/>
    </location>
</feature>